<dbReference type="PANTHER" id="PTHR21407">
    <property type="entry name" value="RE43931P-RELATED"/>
    <property type="match status" value="1"/>
</dbReference>
<dbReference type="InterPro" id="IPR018378">
    <property type="entry name" value="C-type_lectin_CS"/>
</dbReference>
<dbReference type="PROSITE" id="PS00615">
    <property type="entry name" value="C_TYPE_LECTIN_1"/>
    <property type="match status" value="1"/>
</dbReference>
<proteinExistence type="predicted"/>
<keyword evidence="2" id="KW-1185">Reference proteome</keyword>
<evidence type="ECO:0000313" key="1">
    <source>
        <dbReference type="EMBL" id="ROT65941.1"/>
    </source>
</evidence>
<dbReference type="OrthoDB" id="6375279at2759"/>
<reference evidence="1 2" key="2">
    <citation type="submission" date="2019-01" db="EMBL/GenBank/DDBJ databases">
        <title>The decoding of complex shrimp genome reveals the adaptation for benthos swimmer, frequently molting mechanism and breeding impact on genome.</title>
        <authorList>
            <person name="Sun Y."/>
            <person name="Gao Y."/>
            <person name="Yu Y."/>
        </authorList>
    </citation>
    <scope>NUCLEOTIDE SEQUENCE [LARGE SCALE GENOMIC DNA]</scope>
    <source>
        <tissue evidence="1">Muscle</tissue>
    </source>
</reference>
<dbReference type="SUPFAM" id="SSF56436">
    <property type="entry name" value="C-type lectin-like"/>
    <property type="match status" value="1"/>
</dbReference>
<gene>
    <name evidence="1" type="ORF">C7M84_016068</name>
</gene>
<dbReference type="Proteomes" id="UP000283509">
    <property type="component" value="Unassembled WGS sequence"/>
</dbReference>
<dbReference type="InterPro" id="IPR016186">
    <property type="entry name" value="C-type_lectin-like/link_sf"/>
</dbReference>
<sequence length="146" mass="16429">MNGVHYRAHHTTLGETGVPYIKRKFTVATPADISSTPSDEMKALLFLCVVAAATSQHYGLVDLRYGGSEYHFSWRHDGGRKYQWGPANSYCSSLGNGYPQPTTARDGREFCLAVLNNFYNDGIRWHDVACHHEKPIVCERRVGFYG</sequence>
<dbReference type="AlphaFoldDB" id="A0A423SP31"/>
<organism evidence="1 2">
    <name type="scientific">Penaeus vannamei</name>
    <name type="common">Whiteleg shrimp</name>
    <name type="synonym">Litopenaeus vannamei</name>
    <dbReference type="NCBI Taxonomy" id="6689"/>
    <lineage>
        <taxon>Eukaryota</taxon>
        <taxon>Metazoa</taxon>
        <taxon>Ecdysozoa</taxon>
        <taxon>Arthropoda</taxon>
        <taxon>Crustacea</taxon>
        <taxon>Multicrustacea</taxon>
        <taxon>Malacostraca</taxon>
        <taxon>Eumalacostraca</taxon>
        <taxon>Eucarida</taxon>
        <taxon>Decapoda</taxon>
        <taxon>Dendrobranchiata</taxon>
        <taxon>Penaeoidea</taxon>
        <taxon>Penaeidae</taxon>
        <taxon>Penaeus</taxon>
    </lineage>
</organism>
<protein>
    <recommendedName>
        <fullName evidence="3">C-type lectin domain-containing protein</fullName>
    </recommendedName>
</protein>
<evidence type="ECO:0008006" key="3">
    <source>
        <dbReference type="Google" id="ProtNLM"/>
    </source>
</evidence>
<evidence type="ECO:0000313" key="2">
    <source>
        <dbReference type="Proteomes" id="UP000283509"/>
    </source>
</evidence>
<dbReference type="InterPro" id="IPR016187">
    <property type="entry name" value="CTDL_fold"/>
</dbReference>
<dbReference type="Gene3D" id="3.10.100.10">
    <property type="entry name" value="Mannose-Binding Protein A, subunit A"/>
    <property type="match status" value="1"/>
</dbReference>
<comment type="caution">
    <text evidence="1">The sequence shown here is derived from an EMBL/GenBank/DDBJ whole genome shotgun (WGS) entry which is preliminary data.</text>
</comment>
<reference evidence="1 2" key="1">
    <citation type="submission" date="2018-04" db="EMBL/GenBank/DDBJ databases">
        <authorList>
            <person name="Zhang X."/>
            <person name="Yuan J."/>
            <person name="Li F."/>
            <person name="Xiang J."/>
        </authorList>
    </citation>
    <scope>NUCLEOTIDE SEQUENCE [LARGE SCALE GENOMIC DNA]</scope>
    <source>
        <tissue evidence="1">Muscle</tissue>
    </source>
</reference>
<name>A0A423SP31_PENVA</name>
<dbReference type="EMBL" id="QCYY01003014">
    <property type="protein sequence ID" value="ROT65941.1"/>
    <property type="molecule type" value="Genomic_DNA"/>
</dbReference>
<accession>A0A423SP31</accession>